<accession>A0ABR2EAN7</accession>
<evidence type="ECO:0000313" key="3">
    <source>
        <dbReference type="Proteomes" id="UP001472677"/>
    </source>
</evidence>
<evidence type="ECO:0000256" key="1">
    <source>
        <dbReference type="SAM" id="MobiDB-lite"/>
    </source>
</evidence>
<proteinExistence type="predicted"/>
<gene>
    <name evidence="2" type="ORF">V6N12_002883</name>
</gene>
<evidence type="ECO:0000313" key="2">
    <source>
        <dbReference type="EMBL" id="KAK8556482.1"/>
    </source>
</evidence>
<protein>
    <submittedName>
        <fullName evidence="2">Uncharacterized protein</fullName>
    </submittedName>
</protein>
<feature type="region of interest" description="Disordered" evidence="1">
    <location>
        <begin position="1"/>
        <end position="31"/>
    </location>
</feature>
<dbReference type="EMBL" id="JBBPBM010000017">
    <property type="protein sequence ID" value="KAK8556482.1"/>
    <property type="molecule type" value="Genomic_DNA"/>
</dbReference>
<keyword evidence="3" id="KW-1185">Reference proteome</keyword>
<organism evidence="2 3">
    <name type="scientific">Hibiscus sabdariffa</name>
    <name type="common">roselle</name>
    <dbReference type="NCBI Taxonomy" id="183260"/>
    <lineage>
        <taxon>Eukaryota</taxon>
        <taxon>Viridiplantae</taxon>
        <taxon>Streptophyta</taxon>
        <taxon>Embryophyta</taxon>
        <taxon>Tracheophyta</taxon>
        <taxon>Spermatophyta</taxon>
        <taxon>Magnoliopsida</taxon>
        <taxon>eudicotyledons</taxon>
        <taxon>Gunneridae</taxon>
        <taxon>Pentapetalae</taxon>
        <taxon>rosids</taxon>
        <taxon>malvids</taxon>
        <taxon>Malvales</taxon>
        <taxon>Malvaceae</taxon>
        <taxon>Malvoideae</taxon>
        <taxon>Hibiscus</taxon>
    </lineage>
</organism>
<sequence length="127" mass="14263">MGEENPLAHCDNPKRKRHQHNTPDVSSSQASTGGITLISAAAWLLESSCEEVVRSLWSNAHGYVPKKLLSVSSGLDHWFRRIRNEKRISIKDLQQQIDSLTAQQATDDNLGELTVAKLELNMELDRE</sequence>
<name>A0ABR2EAN7_9ROSI</name>
<reference evidence="2 3" key="1">
    <citation type="journal article" date="2024" name="G3 (Bethesda)">
        <title>Genome assembly of Hibiscus sabdariffa L. provides insights into metabolisms of medicinal natural products.</title>
        <authorList>
            <person name="Kim T."/>
        </authorList>
    </citation>
    <scope>NUCLEOTIDE SEQUENCE [LARGE SCALE GENOMIC DNA]</scope>
    <source>
        <strain evidence="2">TK-2024</strain>
        <tissue evidence="2">Old leaves</tissue>
    </source>
</reference>
<comment type="caution">
    <text evidence="2">The sequence shown here is derived from an EMBL/GenBank/DDBJ whole genome shotgun (WGS) entry which is preliminary data.</text>
</comment>
<dbReference type="Proteomes" id="UP001472677">
    <property type="component" value="Unassembled WGS sequence"/>
</dbReference>
<feature type="compositionally biased region" description="Polar residues" evidence="1">
    <location>
        <begin position="22"/>
        <end position="31"/>
    </location>
</feature>